<proteinExistence type="predicted"/>
<name>A0A7X0G3V9_9ACTN</name>
<protein>
    <submittedName>
        <fullName evidence="1">5-methylcytosine-specific restriction enzyme subunit McrC</fullName>
    </submittedName>
</protein>
<keyword evidence="2" id="KW-1185">Reference proteome</keyword>
<sequence>MMDIAIIEHGAALSLPLSSALGRAVAASRAVEAVLDPETPGRWWLKAAGKVGVATVTAPGGETLTVRITPKVPIRRLLFLLGYALDAKGWRDDDASLDAEPELLPALAHLFERQADRALRQGLLQGYRTTEETSLVMRGRLREADQIRRHHGEFPAVEIVHDEYTTDIAENRLLRTATDRLLRLPRVPKDLRGRLLRLHVRLADVTPIGRGHEPPTWRPTRLNVRYQPAVRLAELVLRGASVEHRPGDITVSGFLLDMAGVFEDFVTVALREALSTSSGYSMLQASHYLDEGHAIRIVPDFVHYTDDGTPHAVADAKYKAEKPAGFPDADLYQMLAYCTALRLADGHLIYAKGNAPHAAHRVRHTGITIHQHTLDLDQPPTTLLADVRALAGCFLPRTSRPEQRPVLSGNR</sequence>
<reference evidence="1 2" key="1">
    <citation type="submission" date="2020-08" db="EMBL/GenBank/DDBJ databases">
        <title>Sequencing the genomes of 1000 actinobacteria strains.</title>
        <authorList>
            <person name="Klenk H.-P."/>
        </authorList>
    </citation>
    <scope>NUCLEOTIDE SEQUENCE [LARGE SCALE GENOMIC DNA]</scope>
    <source>
        <strain evidence="1 2">DSM 43675</strain>
    </source>
</reference>
<evidence type="ECO:0000313" key="1">
    <source>
        <dbReference type="EMBL" id="MBB6398871.1"/>
    </source>
</evidence>
<dbReference type="PANTHER" id="PTHR38733">
    <property type="entry name" value="PROTEIN MCRC"/>
    <property type="match status" value="1"/>
</dbReference>
<dbReference type="AlphaFoldDB" id="A0A7X0G3V9"/>
<organism evidence="1 2">
    <name type="scientific">Actinomadura coerulea</name>
    <dbReference type="NCBI Taxonomy" id="46159"/>
    <lineage>
        <taxon>Bacteria</taxon>
        <taxon>Bacillati</taxon>
        <taxon>Actinomycetota</taxon>
        <taxon>Actinomycetes</taxon>
        <taxon>Streptosporangiales</taxon>
        <taxon>Thermomonosporaceae</taxon>
        <taxon>Actinomadura</taxon>
    </lineage>
</organism>
<dbReference type="RefSeq" id="WP_185030239.1">
    <property type="nucleotide sequence ID" value="NZ_JACHMQ010000001.1"/>
</dbReference>
<comment type="caution">
    <text evidence="1">The sequence shown here is derived from an EMBL/GenBank/DDBJ whole genome shotgun (WGS) entry which is preliminary data.</text>
</comment>
<dbReference type="PANTHER" id="PTHR38733:SF1">
    <property type="entry name" value="TYPE IV METHYL-DIRECTED RESTRICTION ENZYME ECOKMCRBC"/>
    <property type="match status" value="1"/>
</dbReference>
<evidence type="ECO:0000313" key="2">
    <source>
        <dbReference type="Proteomes" id="UP000546324"/>
    </source>
</evidence>
<dbReference type="Proteomes" id="UP000546324">
    <property type="component" value="Unassembled WGS sequence"/>
</dbReference>
<dbReference type="EMBL" id="JACHMQ010000001">
    <property type="protein sequence ID" value="MBB6398871.1"/>
    <property type="molecule type" value="Genomic_DNA"/>
</dbReference>
<accession>A0A7X0G3V9</accession>
<gene>
    <name evidence="1" type="ORF">BKA00_005785</name>
</gene>
<dbReference type="Pfam" id="PF10117">
    <property type="entry name" value="McrBC"/>
    <property type="match status" value="1"/>
</dbReference>
<dbReference type="InterPro" id="IPR019292">
    <property type="entry name" value="McrC"/>
</dbReference>